<evidence type="ECO:0000256" key="1">
    <source>
        <dbReference type="ARBA" id="ARBA00004123"/>
    </source>
</evidence>
<keyword evidence="3" id="KW-0805">Transcription regulation</keyword>
<sequence length="358" mass="39700">MDTSDGIIYPSKGTNDSPIHSRSCSSSSGKSGSPMVGMAFSEMGSLSISQNYDSLDLNASLVHEEDQESNMHALSSCKDSNEHTGQSKHCARGHWRPAEDTKLKELVALYGPQNWNLIAEKLEGRSGKSCRLRWFNQLDPRINRRAFTEEEEDRLMAAHRLYGNKWAMIARLFPGRTDNAVKNHWHVVMARKCREQSSAYRRRKMGQFVFWKVEDCDDLSLINGGSAASMKAEPSIPTYGYGRSVGSSHSAVGGGDGGGNPRCNGYNWAAAAETAHGFFPAGHGTNEMMKMNIFNTSRSWNETNPYHHHTQLFTAIQRTSYNSSTDSFRPSSQEISAVESAEERIAPKFIDFLGVGAL</sequence>
<gene>
    <name evidence="10" type="ORF">F511_37999</name>
</gene>
<dbReference type="InterPro" id="IPR009057">
    <property type="entry name" value="Homeodomain-like_sf"/>
</dbReference>
<evidence type="ECO:0000313" key="11">
    <source>
        <dbReference type="Proteomes" id="UP000250235"/>
    </source>
</evidence>
<name>A0A2Z7CIW2_9LAMI</name>
<evidence type="ECO:0000259" key="8">
    <source>
        <dbReference type="PROSITE" id="PS50090"/>
    </source>
</evidence>
<dbReference type="SUPFAM" id="SSF46689">
    <property type="entry name" value="Homeodomain-like"/>
    <property type="match status" value="1"/>
</dbReference>
<dbReference type="InterPro" id="IPR017930">
    <property type="entry name" value="Myb_dom"/>
</dbReference>
<feature type="domain" description="HTH myb-type" evidence="9">
    <location>
        <begin position="87"/>
        <end position="138"/>
    </location>
</feature>
<feature type="region of interest" description="Disordered" evidence="7">
    <location>
        <begin position="1"/>
        <end position="36"/>
    </location>
</feature>
<dbReference type="Pfam" id="PF13921">
    <property type="entry name" value="Myb_DNA-bind_6"/>
    <property type="match status" value="1"/>
</dbReference>
<keyword evidence="4" id="KW-0238">DNA-binding</keyword>
<dbReference type="InterPro" id="IPR001005">
    <property type="entry name" value="SANT/Myb"/>
</dbReference>
<dbReference type="GO" id="GO:0000981">
    <property type="term" value="F:DNA-binding transcription factor activity, RNA polymerase II-specific"/>
    <property type="evidence" value="ECO:0007669"/>
    <property type="project" value="TreeGrafter"/>
</dbReference>
<evidence type="ECO:0000256" key="5">
    <source>
        <dbReference type="ARBA" id="ARBA00023163"/>
    </source>
</evidence>
<dbReference type="Proteomes" id="UP000250235">
    <property type="component" value="Unassembled WGS sequence"/>
</dbReference>
<feature type="domain" description="Myb-like" evidence="8">
    <location>
        <begin position="139"/>
        <end position="189"/>
    </location>
</feature>
<dbReference type="FunFam" id="1.10.10.60:FF:000060">
    <property type="entry name" value="MYB transcription factor"/>
    <property type="match status" value="1"/>
</dbReference>
<comment type="subcellular location">
    <subcellularLocation>
        <location evidence="1">Nucleus</location>
    </subcellularLocation>
</comment>
<reference evidence="10 11" key="1">
    <citation type="journal article" date="2015" name="Proc. Natl. Acad. Sci. U.S.A.">
        <title>The resurrection genome of Boea hygrometrica: A blueprint for survival of dehydration.</title>
        <authorList>
            <person name="Xiao L."/>
            <person name="Yang G."/>
            <person name="Zhang L."/>
            <person name="Yang X."/>
            <person name="Zhao S."/>
            <person name="Ji Z."/>
            <person name="Zhou Q."/>
            <person name="Hu M."/>
            <person name="Wang Y."/>
            <person name="Chen M."/>
            <person name="Xu Y."/>
            <person name="Jin H."/>
            <person name="Xiao X."/>
            <person name="Hu G."/>
            <person name="Bao F."/>
            <person name="Hu Y."/>
            <person name="Wan P."/>
            <person name="Li L."/>
            <person name="Deng X."/>
            <person name="Kuang T."/>
            <person name="Xiang C."/>
            <person name="Zhu J.K."/>
            <person name="Oliver M.J."/>
            <person name="He Y."/>
        </authorList>
    </citation>
    <scope>NUCLEOTIDE SEQUENCE [LARGE SCALE GENOMIC DNA]</scope>
    <source>
        <strain evidence="11">cv. XS01</strain>
    </source>
</reference>
<organism evidence="10 11">
    <name type="scientific">Dorcoceras hygrometricum</name>
    <dbReference type="NCBI Taxonomy" id="472368"/>
    <lineage>
        <taxon>Eukaryota</taxon>
        <taxon>Viridiplantae</taxon>
        <taxon>Streptophyta</taxon>
        <taxon>Embryophyta</taxon>
        <taxon>Tracheophyta</taxon>
        <taxon>Spermatophyta</taxon>
        <taxon>Magnoliopsida</taxon>
        <taxon>eudicotyledons</taxon>
        <taxon>Gunneridae</taxon>
        <taxon>Pentapetalae</taxon>
        <taxon>asterids</taxon>
        <taxon>lamiids</taxon>
        <taxon>Lamiales</taxon>
        <taxon>Gesneriaceae</taxon>
        <taxon>Didymocarpoideae</taxon>
        <taxon>Trichosporeae</taxon>
        <taxon>Loxocarpinae</taxon>
        <taxon>Dorcoceras</taxon>
    </lineage>
</organism>
<dbReference type="Gene3D" id="1.10.10.60">
    <property type="entry name" value="Homeodomain-like"/>
    <property type="match status" value="2"/>
</dbReference>
<dbReference type="OrthoDB" id="2143914at2759"/>
<evidence type="ECO:0000256" key="7">
    <source>
        <dbReference type="SAM" id="MobiDB-lite"/>
    </source>
</evidence>
<evidence type="ECO:0000256" key="6">
    <source>
        <dbReference type="ARBA" id="ARBA00023242"/>
    </source>
</evidence>
<dbReference type="PROSITE" id="PS50090">
    <property type="entry name" value="MYB_LIKE"/>
    <property type="match status" value="2"/>
</dbReference>
<keyword evidence="5" id="KW-0804">Transcription</keyword>
<evidence type="ECO:0000313" key="10">
    <source>
        <dbReference type="EMBL" id="KZV44716.1"/>
    </source>
</evidence>
<dbReference type="PROSITE" id="PS51294">
    <property type="entry name" value="HTH_MYB"/>
    <property type="match status" value="2"/>
</dbReference>
<evidence type="ECO:0000256" key="4">
    <source>
        <dbReference type="ARBA" id="ARBA00023125"/>
    </source>
</evidence>
<evidence type="ECO:0000259" key="9">
    <source>
        <dbReference type="PROSITE" id="PS51294"/>
    </source>
</evidence>
<evidence type="ECO:0000256" key="3">
    <source>
        <dbReference type="ARBA" id="ARBA00023015"/>
    </source>
</evidence>
<protein>
    <submittedName>
        <fullName evidence="10">Myb-like protein Q</fullName>
    </submittedName>
</protein>
<dbReference type="GO" id="GO:0005634">
    <property type="term" value="C:nucleus"/>
    <property type="evidence" value="ECO:0007669"/>
    <property type="project" value="UniProtKB-SubCell"/>
</dbReference>
<dbReference type="EMBL" id="KQ996529">
    <property type="protein sequence ID" value="KZV44716.1"/>
    <property type="molecule type" value="Genomic_DNA"/>
</dbReference>
<dbReference type="PANTHER" id="PTHR45614">
    <property type="entry name" value="MYB PROTEIN-RELATED"/>
    <property type="match status" value="1"/>
</dbReference>
<dbReference type="InterPro" id="IPR050560">
    <property type="entry name" value="MYB_TF"/>
</dbReference>
<dbReference type="PANTHER" id="PTHR45614:SF175">
    <property type="entry name" value="TRANSCRIPTION FACTOR MYB105-RELATED"/>
    <property type="match status" value="1"/>
</dbReference>
<dbReference type="GO" id="GO:0000978">
    <property type="term" value="F:RNA polymerase II cis-regulatory region sequence-specific DNA binding"/>
    <property type="evidence" value="ECO:0007669"/>
    <property type="project" value="TreeGrafter"/>
</dbReference>
<feature type="domain" description="HTH myb-type" evidence="9">
    <location>
        <begin position="139"/>
        <end position="193"/>
    </location>
</feature>
<dbReference type="AlphaFoldDB" id="A0A2Z7CIW2"/>
<keyword evidence="2" id="KW-0677">Repeat</keyword>
<proteinExistence type="predicted"/>
<accession>A0A2Z7CIW2</accession>
<dbReference type="FunFam" id="1.10.10.60:FF:000356">
    <property type="entry name" value="MYB transcription factor"/>
    <property type="match status" value="1"/>
</dbReference>
<feature type="compositionally biased region" description="Low complexity" evidence="7">
    <location>
        <begin position="17"/>
        <end position="33"/>
    </location>
</feature>
<keyword evidence="6" id="KW-0539">Nucleus</keyword>
<keyword evidence="11" id="KW-1185">Reference proteome</keyword>
<dbReference type="SMART" id="SM00717">
    <property type="entry name" value="SANT"/>
    <property type="match status" value="2"/>
</dbReference>
<evidence type="ECO:0000256" key="2">
    <source>
        <dbReference type="ARBA" id="ARBA00022737"/>
    </source>
</evidence>
<feature type="domain" description="Myb-like" evidence="8">
    <location>
        <begin position="87"/>
        <end position="138"/>
    </location>
</feature>
<dbReference type="CDD" id="cd00167">
    <property type="entry name" value="SANT"/>
    <property type="match status" value="2"/>
</dbReference>